<keyword evidence="2" id="KW-1185">Reference proteome</keyword>
<gene>
    <name evidence="1" type="ORF">PIB30_111814</name>
</gene>
<reference evidence="1 2" key="1">
    <citation type="journal article" date="2023" name="Plants (Basel)">
        <title>Bridging the Gap: Combining Genomics and Transcriptomics Approaches to Understand Stylosanthes scabra, an Orphan Legume from the Brazilian Caatinga.</title>
        <authorList>
            <person name="Ferreira-Neto J.R.C."/>
            <person name="da Silva M.D."/>
            <person name="Binneck E."/>
            <person name="de Melo N.F."/>
            <person name="da Silva R.H."/>
            <person name="de Melo A.L.T.M."/>
            <person name="Pandolfi V."/>
            <person name="Bustamante F.O."/>
            <person name="Brasileiro-Vidal A.C."/>
            <person name="Benko-Iseppon A.M."/>
        </authorList>
    </citation>
    <scope>NUCLEOTIDE SEQUENCE [LARGE SCALE GENOMIC DNA]</scope>
    <source>
        <tissue evidence="1">Leaves</tissue>
    </source>
</reference>
<accession>A0ABU6T2P1</accession>
<protein>
    <submittedName>
        <fullName evidence="1">Uncharacterized protein</fullName>
    </submittedName>
</protein>
<evidence type="ECO:0000313" key="2">
    <source>
        <dbReference type="Proteomes" id="UP001341840"/>
    </source>
</evidence>
<sequence length="100" mass="11158">EISEASNMQQRGITSCRILQQTILQVCNIHAYAWNIHQPATFMNSTPRRETPRLGVAQQPSPTCDLYELHAQAPNSTPRRAPLQLPSLPFSSSCLGTRNI</sequence>
<organism evidence="1 2">
    <name type="scientific">Stylosanthes scabra</name>
    <dbReference type="NCBI Taxonomy" id="79078"/>
    <lineage>
        <taxon>Eukaryota</taxon>
        <taxon>Viridiplantae</taxon>
        <taxon>Streptophyta</taxon>
        <taxon>Embryophyta</taxon>
        <taxon>Tracheophyta</taxon>
        <taxon>Spermatophyta</taxon>
        <taxon>Magnoliopsida</taxon>
        <taxon>eudicotyledons</taxon>
        <taxon>Gunneridae</taxon>
        <taxon>Pentapetalae</taxon>
        <taxon>rosids</taxon>
        <taxon>fabids</taxon>
        <taxon>Fabales</taxon>
        <taxon>Fabaceae</taxon>
        <taxon>Papilionoideae</taxon>
        <taxon>50 kb inversion clade</taxon>
        <taxon>dalbergioids sensu lato</taxon>
        <taxon>Dalbergieae</taxon>
        <taxon>Pterocarpus clade</taxon>
        <taxon>Stylosanthes</taxon>
    </lineage>
</organism>
<evidence type="ECO:0000313" key="1">
    <source>
        <dbReference type="EMBL" id="MED6142248.1"/>
    </source>
</evidence>
<dbReference type="EMBL" id="JASCZI010067831">
    <property type="protein sequence ID" value="MED6142248.1"/>
    <property type="molecule type" value="Genomic_DNA"/>
</dbReference>
<feature type="non-terminal residue" evidence="1">
    <location>
        <position position="1"/>
    </location>
</feature>
<proteinExistence type="predicted"/>
<dbReference type="Proteomes" id="UP001341840">
    <property type="component" value="Unassembled WGS sequence"/>
</dbReference>
<comment type="caution">
    <text evidence="1">The sequence shown here is derived from an EMBL/GenBank/DDBJ whole genome shotgun (WGS) entry which is preliminary data.</text>
</comment>
<name>A0ABU6T2P1_9FABA</name>